<evidence type="ECO:0000313" key="7">
    <source>
        <dbReference type="Proteomes" id="UP000824193"/>
    </source>
</evidence>
<feature type="region of interest" description="Disordered" evidence="4">
    <location>
        <begin position="463"/>
        <end position="544"/>
    </location>
</feature>
<feature type="compositionally biased region" description="Pro residues" evidence="4">
    <location>
        <begin position="478"/>
        <end position="488"/>
    </location>
</feature>
<gene>
    <name evidence="6" type="ORF">H9865_00990</name>
</gene>
<dbReference type="EMBL" id="DXFW01000002">
    <property type="protein sequence ID" value="HIX04675.1"/>
    <property type="molecule type" value="Genomic_DNA"/>
</dbReference>
<protein>
    <submittedName>
        <fullName evidence="6">InlB B-repeat-containing protein</fullName>
    </submittedName>
</protein>
<dbReference type="GO" id="GO:0035591">
    <property type="term" value="F:signaling adaptor activity"/>
    <property type="evidence" value="ECO:0007669"/>
    <property type="project" value="TreeGrafter"/>
</dbReference>
<evidence type="ECO:0000256" key="3">
    <source>
        <dbReference type="ARBA" id="ARBA00022737"/>
    </source>
</evidence>
<accession>A0A9D2AD89</accession>
<evidence type="ECO:0000313" key="6">
    <source>
        <dbReference type="EMBL" id="HIX04675.1"/>
    </source>
</evidence>
<dbReference type="SUPFAM" id="SSF52058">
    <property type="entry name" value="L domain-like"/>
    <property type="match status" value="1"/>
</dbReference>
<evidence type="ECO:0000256" key="4">
    <source>
        <dbReference type="SAM" id="MobiDB-lite"/>
    </source>
</evidence>
<dbReference type="Gene3D" id="2.60.40.4270">
    <property type="entry name" value="Listeria-Bacteroides repeat domain"/>
    <property type="match status" value="1"/>
</dbReference>
<keyword evidence="5" id="KW-0812">Transmembrane</keyword>
<dbReference type="GO" id="GO:0030313">
    <property type="term" value="C:cell envelope"/>
    <property type="evidence" value="ECO:0007669"/>
    <property type="project" value="UniProtKB-SubCell"/>
</dbReference>
<reference evidence="6" key="2">
    <citation type="submission" date="2021-04" db="EMBL/GenBank/DDBJ databases">
        <authorList>
            <person name="Gilroy R."/>
        </authorList>
    </citation>
    <scope>NUCLEOTIDE SEQUENCE</scope>
    <source>
        <strain evidence="6">2239</strain>
    </source>
</reference>
<keyword evidence="2" id="KW-0433">Leucine-rich repeat</keyword>
<evidence type="ECO:0000256" key="1">
    <source>
        <dbReference type="ARBA" id="ARBA00004196"/>
    </source>
</evidence>
<keyword evidence="3" id="KW-0677">Repeat</keyword>
<feature type="compositionally biased region" description="Low complexity" evidence="4">
    <location>
        <begin position="463"/>
        <end position="477"/>
    </location>
</feature>
<dbReference type="Pfam" id="PF09479">
    <property type="entry name" value="Flg_new"/>
    <property type="match status" value="1"/>
</dbReference>
<dbReference type="Proteomes" id="UP000824193">
    <property type="component" value="Unassembled WGS sequence"/>
</dbReference>
<dbReference type="InterPro" id="IPR042229">
    <property type="entry name" value="Listeria/Bacterioides_rpt_sf"/>
</dbReference>
<dbReference type="InterPro" id="IPR032675">
    <property type="entry name" value="LRR_dom_sf"/>
</dbReference>
<name>A0A9D2AD89_9FIRM</name>
<sequence>MRHGALALPAGAFALDQAVAVTETNFPDQIFRSWLLDKSNLNGAGADGLLTGEELASITVMDLSRRDIQSLEGIEYFTALESLNVSNNRLTSLNVSGCPELVDLNCERNRLTELDLSRNTKLVQLYCRHNSLTQLDVSRNLELVFIETFDNSLTSFDCSMLKKLEFLHIDYNRLTTLNMSGNPALKDSGFVAANNHLNTLVLPNIPNFTVDADVFYEQNPRTGYDNVEWYLDAAHTRPVAPGDKLPANGQTLYARWVPNPYTVYYRANGGQGTMEPQSAVYGASFALTPNAFTRTGYTFDHWSTYSDGVGGRVFENGATVQDLAGRNSSRTAVYLYAQWRPNTYTIRFSEGAALRREIEAAEAAGMPGALLVAGKVNLEQVPPIPKTPAVTAWPAAAPLTRGQALKASALTGGKADVPGSFAWKEPDARPQAGGSFTVVFTPQDARRYETVEQQVQLTVQDPPVSTAPAAPAATPAPAVTPSPAPAATPAPATAKPSPTPAPTAAPEATATPSPSPSPAPSAAPESTSSAGQASGNGTSGGAGFALPLLAAGGAALLIAALLVLRARRRS</sequence>
<dbReference type="PANTHER" id="PTHR47566">
    <property type="match status" value="1"/>
</dbReference>
<dbReference type="InterPro" id="IPR013378">
    <property type="entry name" value="InlB-like_B-rpt"/>
</dbReference>
<dbReference type="PANTHER" id="PTHR47566:SF1">
    <property type="entry name" value="PROTEIN NUD1"/>
    <property type="match status" value="1"/>
</dbReference>
<organism evidence="6 7">
    <name type="scientific">Candidatus Allofournierella pullicola</name>
    <dbReference type="NCBI Taxonomy" id="2838596"/>
    <lineage>
        <taxon>Bacteria</taxon>
        <taxon>Bacillati</taxon>
        <taxon>Bacillota</taxon>
        <taxon>Clostridia</taxon>
        <taxon>Eubacteriales</taxon>
        <taxon>Oscillospiraceae</taxon>
        <taxon>Allofournierella</taxon>
    </lineage>
</organism>
<proteinExistence type="predicted"/>
<dbReference type="AlphaFoldDB" id="A0A9D2AD89"/>
<feature type="transmembrane region" description="Helical" evidence="5">
    <location>
        <begin position="544"/>
        <end position="564"/>
    </location>
</feature>
<evidence type="ECO:0000256" key="5">
    <source>
        <dbReference type="SAM" id="Phobius"/>
    </source>
</evidence>
<comment type="caution">
    <text evidence="6">The sequence shown here is derived from an EMBL/GenBank/DDBJ whole genome shotgun (WGS) entry which is preliminary data.</text>
</comment>
<keyword evidence="5" id="KW-0472">Membrane</keyword>
<comment type="subcellular location">
    <subcellularLocation>
        <location evidence="1">Cell envelope</location>
    </subcellularLocation>
</comment>
<dbReference type="Gene3D" id="3.80.10.10">
    <property type="entry name" value="Ribonuclease Inhibitor"/>
    <property type="match status" value="1"/>
</dbReference>
<reference evidence="6" key="1">
    <citation type="journal article" date="2021" name="PeerJ">
        <title>Extensive microbial diversity within the chicken gut microbiome revealed by metagenomics and culture.</title>
        <authorList>
            <person name="Gilroy R."/>
            <person name="Ravi A."/>
            <person name="Getino M."/>
            <person name="Pursley I."/>
            <person name="Horton D.L."/>
            <person name="Alikhan N.F."/>
            <person name="Baker D."/>
            <person name="Gharbi K."/>
            <person name="Hall N."/>
            <person name="Watson M."/>
            <person name="Adriaenssens E.M."/>
            <person name="Foster-Nyarko E."/>
            <person name="Jarju S."/>
            <person name="Secka A."/>
            <person name="Antonio M."/>
            <person name="Oren A."/>
            <person name="Chaudhuri R.R."/>
            <person name="La Ragione R."/>
            <person name="Hildebrand F."/>
            <person name="Pallen M.J."/>
        </authorList>
    </citation>
    <scope>NUCLEOTIDE SEQUENCE</scope>
    <source>
        <strain evidence="6">2239</strain>
    </source>
</reference>
<dbReference type="InterPro" id="IPR052574">
    <property type="entry name" value="CDIRP"/>
</dbReference>
<evidence type="ECO:0000256" key="2">
    <source>
        <dbReference type="ARBA" id="ARBA00022614"/>
    </source>
</evidence>
<keyword evidence="5" id="KW-1133">Transmembrane helix</keyword>